<feature type="chain" id="PRO_5002419479" description="Putative amidase domain-containing protein" evidence="1">
    <location>
        <begin position="24"/>
        <end position="379"/>
    </location>
</feature>
<sequence>MRFRKVLSAIVVVLSLTSSVAFAQPETVTVSQDSPEQQQYQAAVKSYVENFVKDAYAPYYVINSIQLSTSDFTIDQGKLTTRVNVSLNKTLKAKSVNELPYVKGLNSKLNSLKLSRAAYVNDAEQVINDKIQDLEQYIGTSTDQNDSFRVTADIIDNQLDLNNAKFEFLNGLVEWIPATYFIPESETAIAKNAEADLANDITVNRNYAVKQEASAIQPLATVKYDRLAARDYANKYTSEVTSSLGYDTSKWNPNYAWHTESGGVDCANYVSQAIYAGGIPKDSTWKPESTAWVNTGRNISNGLKQYMVDTKGYFYKTTKGGTSAGGFISAVNYSHVMFIVANDGVTMLFSAHTNDRLKASFANFSSSSYEFYYVNSSYL</sequence>
<feature type="signal peptide" evidence="1">
    <location>
        <begin position="1"/>
        <end position="23"/>
    </location>
</feature>
<organism evidence="3 4">
    <name type="scientific">Paenibacillus riograndensis SBR5</name>
    <dbReference type="NCBI Taxonomy" id="1073571"/>
    <lineage>
        <taxon>Bacteria</taxon>
        <taxon>Bacillati</taxon>
        <taxon>Bacillota</taxon>
        <taxon>Bacilli</taxon>
        <taxon>Bacillales</taxon>
        <taxon>Paenibacillaceae</taxon>
        <taxon>Paenibacillus</taxon>
        <taxon>Paenibacillus sonchi group</taxon>
    </lineage>
</organism>
<dbReference type="EMBL" id="LN831776">
    <property type="protein sequence ID" value="CQR55749.1"/>
    <property type="molecule type" value="Genomic_DNA"/>
</dbReference>
<proteinExistence type="predicted"/>
<evidence type="ECO:0000313" key="4">
    <source>
        <dbReference type="Proteomes" id="UP000033163"/>
    </source>
</evidence>
<dbReference type="PANTHER" id="PTHR40032">
    <property type="entry name" value="EXPORTED PROTEIN-RELATED"/>
    <property type="match status" value="1"/>
</dbReference>
<protein>
    <recommendedName>
        <fullName evidence="2">Putative amidase domain-containing protein</fullName>
    </recommendedName>
</protein>
<dbReference type="RefSeq" id="WP_020427296.1">
    <property type="nucleotide sequence ID" value="NZ_AGBD01000351.1"/>
</dbReference>
<dbReference type="InterPro" id="IPR024301">
    <property type="entry name" value="Amidase_6"/>
</dbReference>
<dbReference type="Pfam" id="PF12671">
    <property type="entry name" value="Amidase_6"/>
    <property type="match status" value="1"/>
</dbReference>
<evidence type="ECO:0000313" key="3">
    <source>
        <dbReference type="EMBL" id="CQR55749.1"/>
    </source>
</evidence>
<accession>A0A0E4CWX5</accession>
<dbReference type="HOGENOM" id="CLU_062213_0_0_9"/>
<dbReference type="AlphaFoldDB" id="A0A0E4CWX5"/>
<dbReference type="Proteomes" id="UP000033163">
    <property type="component" value="Chromosome I"/>
</dbReference>
<evidence type="ECO:0000259" key="2">
    <source>
        <dbReference type="Pfam" id="PF12671"/>
    </source>
</evidence>
<dbReference type="KEGG" id="pri:PRIO_3346"/>
<gene>
    <name evidence="3" type="ORF">PRIO_3346</name>
</gene>
<name>A0A0E4CWX5_9BACL</name>
<dbReference type="STRING" id="483937.AMQ84_28100"/>
<feature type="domain" description="Putative amidase" evidence="2">
    <location>
        <begin position="223"/>
        <end position="368"/>
    </location>
</feature>
<dbReference type="PATRIC" id="fig|1073571.4.peg.3570"/>
<reference evidence="4" key="1">
    <citation type="submission" date="2015-03" db="EMBL/GenBank/DDBJ databases">
        <authorList>
            <person name="Wibberg D."/>
        </authorList>
    </citation>
    <scope>NUCLEOTIDE SEQUENCE [LARGE SCALE GENOMIC DNA]</scope>
</reference>
<dbReference type="PANTHER" id="PTHR40032:SF1">
    <property type="entry name" value="EXPORTED PROTEIN"/>
    <property type="match status" value="1"/>
</dbReference>
<evidence type="ECO:0000256" key="1">
    <source>
        <dbReference type="SAM" id="SignalP"/>
    </source>
</evidence>
<keyword evidence="1" id="KW-0732">Signal</keyword>